<evidence type="ECO:0000313" key="3">
    <source>
        <dbReference type="EMBL" id="CDW88958.1"/>
    </source>
</evidence>
<feature type="region of interest" description="Disordered" evidence="2">
    <location>
        <begin position="76"/>
        <end position="110"/>
    </location>
</feature>
<name>A0A078B626_STYLE</name>
<feature type="compositionally biased region" description="Basic residues" evidence="2">
    <location>
        <begin position="76"/>
        <end position="93"/>
    </location>
</feature>
<feature type="coiled-coil region" evidence="1">
    <location>
        <begin position="123"/>
        <end position="150"/>
    </location>
</feature>
<evidence type="ECO:0000256" key="1">
    <source>
        <dbReference type="SAM" id="Coils"/>
    </source>
</evidence>
<dbReference type="AlphaFoldDB" id="A0A078B626"/>
<protein>
    <submittedName>
        <fullName evidence="3">Uncharacterized protein</fullName>
    </submittedName>
</protein>
<keyword evidence="1" id="KW-0175">Coiled coil</keyword>
<sequence>MNTHNHNSQSQPSLPLVGKLKASHQSKFAPVEMKNIVKYSWKKLKKIESEKMFEVPSKFLLPAAYMTKEDYEKTRKEAKKQSIRFKSKSKKNLNRHEILVESEPQQSENPYNDVEVIEEDNHNDYRNNELEQANEKIDILSNQNAKRQNQHSVEQSGVNQDYQILNSNIGGSNIMSKRLQSQNSRGAQPSLVGNGDRIIMQSKLIREYIKSTKDYNIINDRKKKKKSKKFIKSAVEANNENFNLLEHNQGQQPNIIDQLYPKLKIETVPTGQPKPKLDKKILNYYVNQEQQQELIRKLKTIQKQIKFQRNKSLQTLKSSASNVMLHQNPSFQQFNLAHQKPQPIIETDKMFFIAHENDTQNRKDLINSKQSRTRQNKDIVTPVLSGYYTNQKHEKGFSSEKSQKTTYRTKEQKVEENMKLLMDLDISEIDDSEIMNIVAQSHSNIIADDDVDEMQGIMKIINQKKST</sequence>
<accession>A0A078B626</accession>
<dbReference type="EMBL" id="CCKQ01017082">
    <property type="protein sequence ID" value="CDW88958.1"/>
    <property type="molecule type" value="Genomic_DNA"/>
</dbReference>
<proteinExistence type="predicted"/>
<reference evidence="3 4" key="1">
    <citation type="submission" date="2014-06" db="EMBL/GenBank/DDBJ databases">
        <authorList>
            <person name="Swart Estienne"/>
        </authorList>
    </citation>
    <scope>NUCLEOTIDE SEQUENCE [LARGE SCALE GENOMIC DNA]</scope>
    <source>
        <strain evidence="3 4">130c</strain>
    </source>
</reference>
<keyword evidence="4" id="KW-1185">Reference proteome</keyword>
<dbReference type="Proteomes" id="UP000039865">
    <property type="component" value="Unassembled WGS sequence"/>
</dbReference>
<dbReference type="InParanoid" id="A0A078B626"/>
<organism evidence="3 4">
    <name type="scientific">Stylonychia lemnae</name>
    <name type="common">Ciliate</name>
    <dbReference type="NCBI Taxonomy" id="5949"/>
    <lineage>
        <taxon>Eukaryota</taxon>
        <taxon>Sar</taxon>
        <taxon>Alveolata</taxon>
        <taxon>Ciliophora</taxon>
        <taxon>Intramacronucleata</taxon>
        <taxon>Spirotrichea</taxon>
        <taxon>Stichotrichia</taxon>
        <taxon>Sporadotrichida</taxon>
        <taxon>Oxytrichidae</taxon>
        <taxon>Stylonychinae</taxon>
        <taxon>Stylonychia</taxon>
    </lineage>
</organism>
<evidence type="ECO:0000256" key="2">
    <source>
        <dbReference type="SAM" id="MobiDB-lite"/>
    </source>
</evidence>
<evidence type="ECO:0000313" key="4">
    <source>
        <dbReference type="Proteomes" id="UP000039865"/>
    </source>
</evidence>
<gene>
    <name evidence="3" type="primary">Contig13550.g14459</name>
    <name evidence="3" type="ORF">STYLEM_18085</name>
</gene>